<reference evidence="8 9" key="1">
    <citation type="submission" date="2019-09" db="EMBL/GenBank/DDBJ databases">
        <title>Actinomadura physcomitrii sp. nov., a novel actinomycete isolated from moss [Physcomitrium sphaericum (Ludw) Fuernr].</title>
        <authorList>
            <person name="Liu C."/>
            <person name="Zhuang X."/>
        </authorList>
    </citation>
    <scope>NUCLEOTIDE SEQUENCE [LARGE SCALE GENOMIC DNA]</scope>
    <source>
        <strain evidence="8 9">CYP1-1B</strain>
    </source>
</reference>
<feature type="transmembrane region" description="Helical" evidence="6">
    <location>
        <begin position="85"/>
        <end position="104"/>
    </location>
</feature>
<dbReference type="InterPro" id="IPR036259">
    <property type="entry name" value="MFS_trans_sf"/>
</dbReference>
<feature type="transmembrane region" description="Helical" evidence="6">
    <location>
        <begin position="391"/>
        <end position="410"/>
    </location>
</feature>
<comment type="subcellular location">
    <subcellularLocation>
        <location evidence="1">Cell membrane</location>
        <topology evidence="1">Multi-pass membrane protein</topology>
    </subcellularLocation>
</comment>
<evidence type="ECO:0000256" key="4">
    <source>
        <dbReference type="ARBA" id="ARBA00023136"/>
    </source>
</evidence>
<dbReference type="CDD" id="cd17321">
    <property type="entry name" value="MFS_MMR_MDR_like"/>
    <property type="match status" value="1"/>
</dbReference>
<evidence type="ECO:0000259" key="7">
    <source>
        <dbReference type="PROSITE" id="PS50850"/>
    </source>
</evidence>
<dbReference type="SUPFAM" id="SSF103473">
    <property type="entry name" value="MFS general substrate transporter"/>
    <property type="match status" value="1"/>
</dbReference>
<dbReference type="Pfam" id="PF07690">
    <property type="entry name" value="MFS_1"/>
    <property type="match status" value="1"/>
</dbReference>
<evidence type="ECO:0000256" key="2">
    <source>
        <dbReference type="ARBA" id="ARBA00022692"/>
    </source>
</evidence>
<feature type="region of interest" description="Disordered" evidence="5">
    <location>
        <begin position="1"/>
        <end position="36"/>
    </location>
</feature>
<feature type="transmembrane region" description="Helical" evidence="6">
    <location>
        <begin position="46"/>
        <end position="73"/>
    </location>
</feature>
<proteinExistence type="predicted"/>
<feature type="transmembrane region" description="Helical" evidence="6">
    <location>
        <begin position="431"/>
        <end position="453"/>
    </location>
</feature>
<feature type="transmembrane region" description="Helical" evidence="6">
    <location>
        <begin position="140"/>
        <end position="162"/>
    </location>
</feature>
<dbReference type="PROSITE" id="PS50850">
    <property type="entry name" value="MFS"/>
    <property type="match status" value="1"/>
</dbReference>
<dbReference type="EMBL" id="WBMR01000292">
    <property type="protein sequence ID" value="KAB2361757.1"/>
    <property type="molecule type" value="Genomic_DNA"/>
</dbReference>
<dbReference type="PANTHER" id="PTHR42718">
    <property type="entry name" value="MAJOR FACILITATOR SUPERFAMILY MULTIDRUG TRANSPORTER MFSC"/>
    <property type="match status" value="1"/>
</dbReference>
<keyword evidence="4 6" id="KW-0472">Membrane</keyword>
<evidence type="ECO:0000313" key="9">
    <source>
        <dbReference type="Proteomes" id="UP000483004"/>
    </source>
</evidence>
<feature type="transmembrane region" description="Helical" evidence="6">
    <location>
        <begin position="334"/>
        <end position="354"/>
    </location>
</feature>
<evidence type="ECO:0000256" key="5">
    <source>
        <dbReference type="SAM" id="MobiDB-lite"/>
    </source>
</evidence>
<feature type="transmembrane region" description="Helical" evidence="6">
    <location>
        <begin position="261"/>
        <end position="281"/>
    </location>
</feature>
<dbReference type="OrthoDB" id="7375466at2"/>
<dbReference type="Gene3D" id="1.20.1720.10">
    <property type="entry name" value="Multidrug resistance protein D"/>
    <property type="match status" value="1"/>
</dbReference>
<organism evidence="8 9">
    <name type="scientific">Actinomadura montaniterrae</name>
    <dbReference type="NCBI Taxonomy" id="1803903"/>
    <lineage>
        <taxon>Bacteria</taxon>
        <taxon>Bacillati</taxon>
        <taxon>Actinomycetota</taxon>
        <taxon>Actinomycetes</taxon>
        <taxon>Streptosporangiales</taxon>
        <taxon>Thermomonosporaceae</taxon>
        <taxon>Actinomadura</taxon>
    </lineage>
</organism>
<dbReference type="GO" id="GO:0022857">
    <property type="term" value="F:transmembrane transporter activity"/>
    <property type="evidence" value="ECO:0007669"/>
    <property type="project" value="InterPro"/>
</dbReference>
<feature type="domain" description="Major facilitator superfamily (MFS) profile" evidence="7">
    <location>
        <begin position="48"/>
        <end position="489"/>
    </location>
</feature>
<feature type="transmembrane region" description="Helical" evidence="6">
    <location>
        <begin position="234"/>
        <end position="255"/>
    </location>
</feature>
<comment type="caution">
    <text evidence="8">The sequence shown here is derived from an EMBL/GenBank/DDBJ whole genome shotgun (WGS) entry which is preliminary data.</text>
</comment>
<dbReference type="InterPro" id="IPR020846">
    <property type="entry name" value="MFS_dom"/>
</dbReference>
<dbReference type="RefSeq" id="WP_151546552.1">
    <property type="nucleotide sequence ID" value="NZ_WBMR01000292.1"/>
</dbReference>
<feature type="transmembrane region" description="Helical" evidence="6">
    <location>
        <begin position="116"/>
        <end position="134"/>
    </location>
</feature>
<evidence type="ECO:0000256" key="3">
    <source>
        <dbReference type="ARBA" id="ARBA00022989"/>
    </source>
</evidence>
<evidence type="ECO:0000256" key="1">
    <source>
        <dbReference type="ARBA" id="ARBA00004651"/>
    </source>
</evidence>
<accession>A0A6L3VDA7</accession>
<gene>
    <name evidence="8" type="ORF">F9B16_45795</name>
</gene>
<dbReference type="AlphaFoldDB" id="A0A6L3VDA7"/>
<dbReference type="PANTHER" id="PTHR42718:SF48">
    <property type="entry name" value="CONSERVED TWO-DOMAIN MEMBRANE PROTEIN-RELATED"/>
    <property type="match status" value="1"/>
</dbReference>
<keyword evidence="9" id="KW-1185">Reference proteome</keyword>
<feature type="transmembrane region" description="Helical" evidence="6">
    <location>
        <begin position="465"/>
        <end position="484"/>
    </location>
</feature>
<evidence type="ECO:0000313" key="8">
    <source>
        <dbReference type="EMBL" id="KAB2361757.1"/>
    </source>
</evidence>
<dbReference type="InterPro" id="IPR011701">
    <property type="entry name" value="MFS"/>
</dbReference>
<feature type="transmembrane region" description="Helical" evidence="6">
    <location>
        <begin position="174"/>
        <end position="196"/>
    </location>
</feature>
<sequence length="496" mass="51247">MNARTKTRRAPAPAGTQAPDPDGTQAPDPVGTQALDGTQAPDARRWLVLAVASAAQFLAILDLFAVSVAFPALRRTFDGAPLPQVSWVLNAYTIVLAALLVPAGRLADDTSRKKSFLAGMALFGAASVACAVAPTLPALVAARVVQAAAGAVLVPTSLGLALPAFPKREHPTVMGIWTAVAAFGGGCGPVLGGLLLMAGWRWIFLINVPVTAAAILAGRRLLPDTPRRARQRLDLLGSALVLGAATALTALLVQASDWGYASARTAACAVAAAVLGTLAVAHMRRHPNPVIGPDLFRHRPFAVAVSGVFLYYLVFAATLVAATLFFTGVWHYPVVRAGVGIAPIPLSCMVMSPFSGRIVGRIGGRASAVLGGLALAAGCGWWAVLASPEPSYLVMFVPGALLAGASTALLQPPLFGSAASLPADRLSLGSAVLMMARQISSALGIAVLTVVLGDAARPPVAGFRHGWLFMVAAALLSALVSRYFRTDYNNPEKCRK</sequence>
<dbReference type="Gene3D" id="1.20.1250.20">
    <property type="entry name" value="MFS general substrate transporter like domains"/>
    <property type="match status" value="1"/>
</dbReference>
<evidence type="ECO:0000256" key="6">
    <source>
        <dbReference type="SAM" id="Phobius"/>
    </source>
</evidence>
<protein>
    <submittedName>
        <fullName evidence="8">MFS transporter</fullName>
    </submittedName>
</protein>
<feature type="transmembrane region" description="Helical" evidence="6">
    <location>
        <begin position="301"/>
        <end position="328"/>
    </location>
</feature>
<dbReference type="Proteomes" id="UP000483004">
    <property type="component" value="Unassembled WGS sequence"/>
</dbReference>
<name>A0A6L3VDA7_9ACTN</name>
<feature type="transmembrane region" description="Helical" evidence="6">
    <location>
        <begin position="366"/>
        <end position="385"/>
    </location>
</feature>
<keyword evidence="2 6" id="KW-0812">Transmembrane</keyword>
<dbReference type="GO" id="GO:0005886">
    <property type="term" value="C:plasma membrane"/>
    <property type="evidence" value="ECO:0007669"/>
    <property type="project" value="UniProtKB-SubCell"/>
</dbReference>
<feature type="transmembrane region" description="Helical" evidence="6">
    <location>
        <begin position="202"/>
        <end position="222"/>
    </location>
</feature>
<keyword evidence="3 6" id="KW-1133">Transmembrane helix</keyword>